<dbReference type="Pfam" id="PF01370">
    <property type="entry name" value="Epimerase"/>
    <property type="match status" value="1"/>
</dbReference>
<dbReference type="InterPro" id="IPR001509">
    <property type="entry name" value="Epimerase_deHydtase"/>
</dbReference>
<dbReference type="InterPro" id="IPR036291">
    <property type="entry name" value="NAD(P)-bd_dom_sf"/>
</dbReference>
<dbReference type="RefSeq" id="WP_254739619.1">
    <property type="nucleotide sequence ID" value="NZ_JANCLU010000004.1"/>
</dbReference>
<reference evidence="3 4" key="1">
    <citation type="submission" date="2022-07" db="EMBL/GenBank/DDBJ databases">
        <authorList>
            <person name="Li W.-J."/>
            <person name="Deng Q.-Q."/>
        </authorList>
    </citation>
    <scope>NUCLEOTIDE SEQUENCE [LARGE SCALE GENOMIC DNA]</scope>
    <source>
        <strain evidence="3 4">SYSU M60028</strain>
    </source>
</reference>
<dbReference type="Gene3D" id="3.40.50.720">
    <property type="entry name" value="NAD(P)-binding Rossmann-like Domain"/>
    <property type="match status" value="1"/>
</dbReference>
<evidence type="ECO:0000256" key="1">
    <source>
        <dbReference type="ARBA" id="ARBA00023027"/>
    </source>
</evidence>
<dbReference type="PANTHER" id="PTHR43574">
    <property type="entry name" value="EPIMERASE-RELATED"/>
    <property type="match status" value="1"/>
</dbReference>
<dbReference type="EMBL" id="JANCLU010000004">
    <property type="protein sequence ID" value="MCP8938078.1"/>
    <property type="molecule type" value="Genomic_DNA"/>
</dbReference>
<evidence type="ECO:0000313" key="4">
    <source>
        <dbReference type="Proteomes" id="UP001205890"/>
    </source>
</evidence>
<evidence type="ECO:0000259" key="2">
    <source>
        <dbReference type="Pfam" id="PF01370"/>
    </source>
</evidence>
<keyword evidence="1" id="KW-0520">NAD</keyword>
<name>A0ABT1LAU6_9HYPH</name>
<accession>A0ABT1LAU6</accession>
<proteinExistence type="predicted"/>
<keyword evidence="4" id="KW-1185">Reference proteome</keyword>
<organism evidence="3 4">
    <name type="scientific">Alsobacter ponti</name>
    <dbReference type="NCBI Taxonomy" id="2962936"/>
    <lineage>
        <taxon>Bacteria</taxon>
        <taxon>Pseudomonadati</taxon>
        <taxon>Pseudomonadota</taxon>
        <taxon>Alphaproteobacteria</taxon>
        <taxon>Hyphomicrobiales</taxon>
        <taxon>Alsobacteraceae</taxon>
        <taxon>Alsobacter</taxon>
    </lineage>
</organism>
<comment type="caution">
    <text evidence="3">The sequence shown here is derived from an EMBL/GenBank/DDBJ whole genome shotgun (WGS) entry which is preliminary data.</text>
</comment>
<sequence>MNLVILGYGYTSQAFARRVRGRFARIVGTVRSPERAAALGGDGVEVRAFDDPSIAAEIEAADALLVSIPPDGEGDVALRRFADALARAPRLRWIAYLSTVGVYGDHGGAWVTESTPPRPTSERSVRRVAAEADWLAFGERAGKTVQVFRLAGIFGPGRNGLVNLAEGSARRVIKPGQVFNRIHVDDIAGVLEAAMERPRAGAIYNVSDDEPAPPQDVVTFAADLLGAAAPPAVPFEEAEMSAMARSFYGENKRVSNALLRGELGYRLLYPTYREAYRALAASGEGQA</sequence>
<dbReference type="Proteomes" id="UP001205890">
    <property type="component" value="Unassembled WGS sequence"/>
</dbReference>
<gene>
    <name evidence="3" type="ORF">NK718_06090</name>
</gene>
<protein>
    <submittedName>
        <fullName evidence="3">SDR family oxidoreductase</fullName>
    </submittedName>
</protein>
<dbReference type="CDD" id="cd05266">
    <property type="entry name" value="SDR_a4"/>
    <property type="match status" value="1"/>
</dbReference>
<feature type="domain" description="NAD-dependent epimerase/dehydratase" evidence="2">
    <location>
        <begin position="86"/>
        <end position="206"/>
    </location>
</feature>
<evidence type="ECO:0000313" key="3">
    <source>
        <dbReference type="EMBL" id="MCP8938078.1"/>
    </source>
</evidence>
<dbReference type="SUPFAM" id="SSF51735">
    <property type="entry name" value="NAD(P)-binding Rossmann-fold domains"/>
    <property type="match status" value="1"/>
</dbReference>